<feature type="transmembrane region" description="Helical" evidence="1">
    <location>
        <begin position="21"/>
        <end position="43"/>
    </location>
</feature>
<sequence length="207" mass="22968">AKHSGDKQETKAWIKVMQTDVWATVFFVTIGTLPFFLLGAAILNTQGLYPPPDGDIIQTLLNMFTTILGTWAKWFFIPLAFFVLFSTLLSGTAAFTRTISDYFISIGLVGERDNTRTNLIKIIAFAIPLFSSIAYFILPNPITLLLIAGIWAALGLPIINIGALYLTSKLSKELQPRPMTKMTLWITLILQVSMAILILYSQTIGFS</sequence>
<feature type="transmembrane region" description="Helical" evidence="1">
    <location>
        <begin position="182"/>
        <end position="201"/>
    </location>
</feature>
<evidence type="ECO:0008006" key="3">
    <source>
        <dbReference type="Google" id="ProtNLM"/>
    </source>
</evidence>
<dbReference type="AlphaFoldDB" id="A0A382W4C5"/>
<reference evidence="2" key="1">
    <citation type="submission" date="2018-05" db="EMBL/GenBank/DDBJ databases">
        <authorList>
            <person name="Lanie J.A."/>
            <person name="Ng W.-L."/>
            <person name="Kazmierczak K.M."/>
            <person name="Andrzejewski T.M."/>
            <person name="Davidsen T.M."/>
            <person name="Wayne K.J."/>
            <person name="Tettelin H."/>
            <person name="Glass J.I."/>
            <person name="Rusch D."/>
            <person name="Podicherti R."/>
            <person name="Tsui H.-C.T."/>
            <person name="Winkler M.E."/>
        </authorList>
    </citation>
    <scope>NUCLEOTIDE SEQUENCE</scope>
</reference>
<evidence type="ECO:0000313" key="2">
    <source>
        <dbReference type="EMBL" id="SVD53627.1"/>
    </source>
</evidence>
<dbReference type="EMBL" id="UINC01156928">
    <property type="protein sequence ID" value="SVD53627.1"/>
    <property type="molecule type" value="Genomic_DNA"/>
</dbReference>
<keyword evidence="1" id="KW-0812">Transmembrane</keyword>
<evidence type="ECO:0000256" key="1">
    <source>
        <dbReference type="SAM" id="Phobius"/>
    </source>
</evidence>
<keyword evidence="1" id="KW-0472">Membrane</keyword>
<feature type="transmembrane region" description="Helical" evidence="1">
    <location>
        <begin position="74"/>
        <end position="99"/>
    </location>
</feature>
<name>A0A382W4C5_9ZZZZ</name>
<feature type="transmembrane region" description="Helical" evidence="1">
    <location>
        <begin position="144"/>
        <end position="166"/>
    </location>
</feature>
<protein>
    <recommendedName>
        <fullName evidence="3">Divalent metal cation transporter</fullName>
    </recommendedName>
</protein>
<gene>
    <name evidence="2" type="ORF">METZ01_LOCUS406481</name>
</gene>
<accession>A0A382W4C5</accession>
<feature type="non-terminal residue" evidence="2">
    <location>
        <position position="1"/>
    </location>
</feature>
<feature type="transmembrane region" description="Helical" evidence="1">
    <location>
        <begin position="119"/>
        <end position="138"/>
    </location>
</feature>
<keyword evidence="1" id="KW-1133">Transmembrane helix</keyword>
<proteinExistence type="predicted"/>
<organism evidence="2">
    <name type="scientific">marine metagenome</name>
    <dbReference type="NCBI Taxonomy" id="408172"/>
    <lineage>
        <taxon>unclassified sequences</taxon>
        <taxon>metagenomes</taxon>
        <taxon>ecological metagenomes</taxon>
    </lineage>
</organism>